<sequence length="65" mass="6720">MKVTLNGQSAELPEGARVSDAIAHLAPTPPFAVAVNLQFIPQSAWASQPLRAGDQIEIIAPVTGG</sequence>
<dbReference type="SUPFAM" id="SSF54285">
    <property type="entry name" value="MoaD/ThiS"/>
    <property type="match status" value="1"/>
</dbReference>
<dbReference type="InterPro" id="IPR016155">
    <property type="entry name" value="Mopterin_synth/thiamin_S_b"/>
</dbReference>
<evidence type="ECO:0000313" key="2">
    <source>
        <dbReference type="Proteomes" id="UP000321199"/>
    </source>
</evidence>
<dbReference type="InterPro" id="IPR012675">
    <property type="entry name" value="Beta-grasp_dom_sf"/>
</dbReference>
<dbReference type="RefSeq" id="WP_146913583.1">
    <property type="nucleotide sequence ID" value="NZ_CP042344.1"/>
</dbReference>
<dbReference type="CDD" id="cd00565">
    <property type="entry name" value="Ubl_ThiS"/>
    <property type="match status" value="1"/>
</dbReference>
<name>A0A5B8RWS0_9BURK</name>
<dbReference type="Gene3D" id="3.10.20.30">
    <property type="match status" value="1"/>
</dbReference>
<dbReference type="PANTHER" id="PTHR34472:SF1">
    <property type="entry name" value="SULFUR CARRIER PROTEIN THIS"/>
    <property type="match status" value="1"/>
</dbReference>
<dbReference type="AlphaFoldDB" id="A0A5B8RWS0"/>
<dbReference type="PANTHER" id="PTHR34472">
    <property type="entry name" value="SULFUR CARRIER PROTEIN THIS"/>
    <property type="match status" value="1"/>
</dbReference>
<dbReference type="KEGG" id="cof:FOZ74_13765"/>
<gene>
    <name evidence="1" type="primary">thiS</name>
    <name evidence="1" type="ORF">FOZ74_13765</name>
</gene>
<dbReference type="InterPro" id="IPR010035">
    <property type="entry name" value="Thi_S"/>
</dbReference>
<dbReference type="OrthoDB" id="9800283at2"/>
<proteinExistence type="predicted"/>
<organism evidence="1 2">
    <name type="scientific">Comamonas flocculans</name>
    <dbReference type="NCBI Taxonomy" id="2597701"/>
    <lineage>
        <taxon>Bacteria</taxon>
        <taxon>Pseudomonadati</taxon>
        <taxon>Pseudomonadota</taxon>
        <taxon>Betaproteobacteria</taxon>
        <taxon>Burkholderiales</taxon>
        <taxon>Comamonadaceae</taxon>
        <taxon>Comamonas</taxon>
    </lineage>
</organism>
<protein>
    <submittedName>
        <fullName evidence="1">Sulfur carrier protein ThiS</fullName>
    </submittedName>
</protein>
<keyword evidence="2" id="KW-1185">Reference proteome</keyword>
<dbReference type="InterPro" id="IPR003749">
    <property type="entry name" value="ThiS/MoaD-like"/>
</dbReference>
<evidence type="ECO:0000313" key="1">
    <source>
        <dbReference type="EMBL" id="QEA14001.1"/>
    </source>
</evidence>
<dbReference type="Pfam" id="PF02597">
    <property type="entry name" value="ThiS"/>
    <property type="match status" value="1"/>
</dbReference>
<dbReference type="Proteomes" id="UP000321199">
    <property type="component" value="Chromosome"/>
</dbReference>
<dbReference type="NCBIfam" id="TIGR01683">
    <property type="entry name" value="thiS"/>
    <property type="match status" value="1"/>
</dbReference>
<reference evidence="1 2" key="1">
    <citation type="submission" date="2019-07" db="EMBL/GenBank/DDBJ databases">
        <title>Complete genome sequence of Comamonas sp. NLF 7-7 isolated from livestock.</title>
        <authorList>
            <person name="Kim D.H."/>
            <person name="Kim J.G."/>
        </authorList>
    </citation>
    <scope>NUCLEOTIDE SEQUENCE [LARGE SCALE GENOMIC DNA]</scope>
    <source>
        <strain evidence="1 2">NLF 7-7</strain>
    </source>
</reference>
<dbReference type="EMBL" id="CP042344">
    <property type="protein sequence ID" value="QEA14001.1"/>
    <property type="molecule type" value="Genomic_DNA"/>
</dbReference>
<accession>A0A5B8RWS0</accession>